<evidence type="ECO:0000313" key="2">
    <source>
        <dbReference type="EMBL" id="MEC4175259.1"/>
    </source>
</evidence>
<organism evidence="2 3">
    <name type="scientific">Adlercreutzia wanghongyangiae</name>
    <dbReference type="NCBI Taxonomy" id="3111451"/>
    <lineage>
        <taxon>Bacteria</taxon>
        <taxon>Bacillati</taxon>
        <taxon>Actinomycetota</taxon>
        <taxon>Coriobacteriia</taxon>
        <taxon>Eggerthellales</taxon>
        <taxon>Eggerthellaceae</taxon>
        <taxon>Adlercreutzia</taxon>
    </lineage>
</organism>
<feature type="compositionally biased region" description="Basic and acidic residues" evidence="1">
    <location>
        <begin position="779"/>
        <end position="791"/>
    </location>
</feature>
<feature type="region of interest" description="Disordered" evidence="1">
    <location>
        <begin position="771"/>
        <end position="814"/>
    </location>
</feature>
<feature type="region of interest" description="Disordered" evidence="1">
    <location>
        <begin position="423"/>
        <end position="447"/>
    </location>
</feature>
<dbReference type="Proteomes" id="UP001349994">
    <property type="component" value="Unassembled WGS sequence"/>
</dbReference>
<protein>
    <submittedName>
        <fullName evidence="2">Uncharacterized protein</fullName>
    </submittedName>
</protein>
<dbReference type="EMBL" id="JAYMFF010000002">
    <property type="protein sequence ID" value="MEC4175259.1"/>
    <property type="molecule type" value="Genomic_DNA"/>
</dbReference>
<feature type="region of interest" description="Disordered" evidence="1">
    <location>
        <begin position="843"/>
        <end position="874"/>
    </location>
</feature>
<feature type="compositionally biased region" description="Polar residues" evidence="1">
    <location>
        <begin position="849"/>
        <end position="858"/>
    </location>
</feature>
<keyword evidence="3" id="KW-1185">Reference proteome</keyword>
<accession>A0ABU6IFP0</accession>
<proteinExistence type="predicted"/>
<feature type="compositionally biased region" description="Polar residues" evidence="1">
    <location>
        <begin position="795"/>
        <end position="811"/>
    </location>
</feature>
<name>A0ABU6IFP0_9ACTN</name>
<evidence type="ECO:0000256" key="1">
    <source>
        <dbReference type="SAM" id="MobiDB-lite"/>
    </source>
</evidence>
<feature type="region of interest" description="Disordered" evidence="1">
    <location>
        <begin position="614"/>
        <end position="672"/>
    </location>
</feature>
<sequence>MKSLWGKESLQWWGKIARVVIAAVLVVTLAPALPVGFEVQEAQALEGTTDYSKIFKVENVIGRPGALSGSTLTTGSTNYSSDYAHLTQDTTGRAYGSNATFTSHRLLSLLNSWSFNCTLGASTLTQIFPGTNWTDTQTGISFTRSGHSGQGYELVLVYMQDVGATKRKVMLSTTMYNSWASPSGTVLWADEIAMSSWSNRNVTVTYDARADRLVFSSGQERRAIDSFRSTMGGNSVYLHLTGSVDWTYTGSLTAPPRGYQTFATFHSMSLPNLTPEIRDVKVYRADGTEIGRDDFVVPGEKIRVECIVRNSNTNAVLGGFSEQYPMHVKLANTSEHPTRGLTPFADASHPVQVNGSTVATSPNENTISGENGVNVTLVGNSDTTVSWWAEVSGAQGGAVTLSQQLIEDSFGGSVYSTVELVDERPLTPGGTGNGADPGDPDTWGDAGHDYHYTRLPAANVNGWNTSPVTVTFYPGDYDVMELTPSEGASKTLTGADPSWTRVDDTKGVDLSAQARDTDSGAVSVQKAGKVKIDSEAPRLSQTGRALGSLEADDTPSAGKVSSGLWRLHRTGSSGVVSDATVFRVFATTGSEGDLAGASETESLGNLPNGWYVVEDAAGNTSGSPLKVGSTEPPAVDRPDPDDPDGPVPAGPPYDPEKDPVPAPTETEDDNGLRHAVIDETITEIIDPAAPPFGGSLDAAKAKAMMDYRYATSSSVGIASTVDELLDASGNPIASLDTTSPGECLIRRVVTDDQGNTTTINLHYRVVRDSCPTVSPWVPKDPDDPTGPKEPGDPIQPSSPVTTDPDGTQHTEVSADITEAVTRGVMDYAGAEELLRRHFALSSVDGGSGPTVTVQSISTSGGGGHLCDRPVPSGRLQDRLPRERCDW</sequence>
<feature type="region of interest" description="Disordered" evidence="1">
    <location>
        <begin position="538"/>
        <end position="561"/>
    </location>
</feature>
<dbReference type="RefSeq" id="WP_338208922.1">
    <property type="nucleotide sequence ID" value="NZ_JAYMFF010000002.1"/>
</dbReference>
<gene>
    <name evidence="2" type="ORF">VIN30_02210</name>
</gene>
<evidence type="ECO:0000313" key="3">
    <source>
        <dbReference type="Proteomes" id="UP001349994"/>
    </source>
</evidence>
<reference evidence="2 3" key="1">
    <citation type="submission" date="2024-01" db="EMBL/GenBank/DDBJ databases">
        <title>novel species in genus Adlercreutzia.</title>
        <authorList>
            <person name="Liu X."/>
        </authorList>
    </citation>
    <scope>NUCLEOTIDE SEQUENCE [LARGE SCALE GENOMIC DNA]</scope>
    <source>
        <strain evidence="2 3">R7</strain>
    </source>
</reference>
<comment type="caution">
    <text evidence="2">The sequence shown here is derived from an EMBL/GenBank/DDBJ whole genome shotgun (WGS) entry which is preliminary data.</text>
</comment>